<dbReference type="SUPFAM" id="SSF47203">
    <property type="entry name" value="Acyl-CoA dehydrogenase C-terminal domain-like"/>
    <property type="match status" value="1"/>
</dbReference>
<evidence type="ECO:0000256" key="1">
    <source>
        <dbReference type="ARBA" id="ARBA00009347"/>
    </source>
</evidence>
<dbReference type="PANTHER" id="PTHR43884:SF20">
    <property type="entry name" value="ACYL-COA DEHYDROGENASE FADE28"/>
    <property type="match status" value="1"/>
</dbReference>
<dbReference type="Gene3D" id="2.40.110.10">
    <property type="entry name" value="Butyryl-CoA Dehydrogenase, subunit A, domain 2"/>
    <property type="match status" value="1"/>
</dbReference>
<evidence type="ECO:0000256" key="2">
    <source>
        <dbReference type="ARBA" id="ARBA00022630"/>
    </source>
</evidence>
<dbReference type="InterPro" id="IPR046373">
    <property type="entry name" value="Acyl-CoA_Oxase/DH_mid-dom_sf"/>
</dbReference>
<name>A0A258D748_CAUVI</name>
<proteinExistence type="inferred from homology"/>
<sequence>LGGELLKRSAQPVAQSLIDGVIAGNVRLALARAEPKTRFNPDRIATVAERIEGGGYRLTGSKTLVVGAPWADHILVVARLEGRPEDRSGLGVFVVPCDAAGLRLASYPTIDGRRASDIDLSGVVVSDDACLLEGDVAIEGLDAAQDAATAAICAEGVGVMRRLLGETHVYLNERKQFGVPLASFQALQHRMADMLVALELSSAHAYRAASAVSSACATDRGAAVSAAKAFIGRAAHRMGQEAIQMQTIISLVSAGLGMALAPASLRKLARAGVRYVDLVDPPILETGLVWRRDEAAPTLQGLLRLAGVDGPALD</sequence>
<evidence type="ECO:0000313" key="8">
    <source>
        <dbReference type="EMBL" id="OYX03578.1"/>
    </source>
</evidence>
<dbReference type="Proteomes" id="UP000215616">
    <property type="component" value="Unassembled WGS sequence"/>
</dbReference>
<feature type="non-terminal residue" evidence="8">
    <location>
        <position position="1"/>
    </location>
</feature>
<dbReference type="InterPro" id="IPR009100">
    <property type="entry name" value="AcylCoA_DH/oxidase_NM_dom_sf"/>
</dbReference>
<dbReference type="InterPro" id="IPR009075">
    <property type="entry name" value="AcylCo_DH/oxidase_C"/>
</dbReference>
<dbReference type="SUPFAM" id="SSF53850">
    <property type="entry name" value="Periplasmic binding protein-like II"/>
    <property type="match status" value="1"/>
</dbReference>
<comment type="similarity">
    <text evidence="1 5">Belongs to the acyl-CoA dehydrogenase family.</text>
</comment>
<reference evidence="8 9" key="1">
    <citation type="submission" date="2017-03" db="EMBL/GenBank/DDBJ databases">
        <title>Lifting the veil on microbial sulfur biogeochemistry in mining wastewaters.</title>
        <authorList>
            <person name="Kantor R.S."/>
            <person name="Colenbrander Nelson T."/>
            <person name="Marshall S."/>
            <person name="Bennett D."/>
            <person name="Apte S."/>
            <person name="Camacho D."/>
            <person name="Thomas B.C."/>
            <person name="Warren L.A."/>
            <person name="Banfield J.F."/>
        </authorList>
    </citation>
    <scope>NUCLEOTIDE SEQUENCE [LARGE SCALE GENOMIC DNA]</scope>
    <source>
        <strain evidence="8">32-67-7</strain>
    </source>
</reference>
<gene>
    <name evidence="8" type="ORF">B7Z12_09860</name>
</gene>
<dbReference type="Gene3D" id="1.20.140.10">
    <property type="entry name" value="Butyryl-CoA Dehydrogenase, subunit A, domain 3"/>
    <property type="match status" value="1"/>
</dbReference>
<comment type="cofactor">
    <cofactor evidence="5">
        <name>FAD</name>
        <dbReference type="ChEBI" id="CHEBI:57692"/>
    </cofactor>
</comment>
<comment type="caution">
    <text evidence="8">The sequence shown here is derived from an EMBL/GenBank/DDBJ whole genome shotgun (WGS) entry which is preliminary data.</text>
</comment>
<evidence type="ECO:0008006" key="10">
    <source>
        <dbReference type="Google" id="ProtNLM"/>
    </source>
</evidence>
<evidence type="ECO:0000313" key="9">
    <source>
        <dbReference type="Proteomes" id="UP000215616"/>
    </source>
</evidence>
<protein>
    <recommendedName>
        <fullName evidence="10">Acyl-CoA dehydrogenase</fullName>
    </recommendedName>
</protein>
<dbReference type="InterPro" id="IPR006091">
    <property type="entry name" value="Acyl-CoA_Oxase/DH_mid-dom"/>
</dbReference>
<dbReference type="Pfam" id="PF02770">
    <property type="entry name" value="Acyl-CoA_dh_M"/>
    <property type="match status" value="1"/>
</dbReference>
<evidence type="ECO:0000259" key="6">
    <source>
        <dbReference type="Pfam" id="PF00441"/>
    </source>
</evidence>
<evidence type="ECO:0000256" key="4">
    <source>
        <dbReference type="ARBA" id="ARBA00023002"/>
    </source>
</evidence>
<feature type="domain" description="Acyl-CoA oxidase/dehydrogenase middle" evidence="7">
    <location>
        <begin position="29"/>
        <end position="115"/>
    </location>
</feature>
<accession>A0A258D748</accession>
<feature type="domain" description="Acyl-CoA dehydrogenase/oxidase C-terminal" evidence="6">
    <location>
        <begin position="150"/>
        <end position="245"/>
    </location>
</feature>
<keyword evidence="2 5" id="KW-0285">Flavoprotein</keyword>
<dbReference type="PANTHER" id="PTHR43884">
    <property type="entry name" value="ACYL-COA DEHYDROGENASE"/>
    <property type="match status" value="1"/>
</dbReference>
<dbReference type="SUPFAM" id="SSF56645">
    <property type="entry name" value="Acyl-CoA dehydrogenase NM domain-like"/>
    <property type="match status" value="1"/>
</dbReference>
<dbReference type="GO" id="GO:0003995">
    <property type="term" value="F:acyl-CoA dehydrogenase activity"/>
    <property type="evidence" value="ECO:0007669"/>
    <property type="project" value="TreeGrafter"/>
</dbReference>
<dbReference type="Pfam" id="PF00441">
    <property type="entry name" value="Acyl-CoA_dh_1"/>
    <property type="match status" value="1"/>
</dbReference>
<keyword evidence="3 5" id="KW-0274">FAD</keyword>
<keyword evidence="4 5" id="KW-0560">Oxidoreductase</keyword>
<organism evidence="8 9">
    <name type="scientific">Caulobacter vibrioides</name>
    <name type="common">Caulobacter crescentus</name>
    <dbReference type="NCBI Taxonomy" id="155892"/>
    <lineage>
        <taxon>Bacteria</taxon>
        <taxon>Pseudomonadati</taxon>
        <taxon>Pseudomonadota</taxon>
        <taxon>Alphaproteobacteria</taxon>
        <taxon>Caulobacterales</taxon>
        <taxon>Caulobacteraceae</taxon>
        <taxon>Caulobacter</taxon>
    </lineage>
</organism>
<evidence type="ECO:0000256" key="3">
    <source>
        <dbReference type="ARBA" id="ARBA00022827"/>
    </source>
</evidence>
<dbReference type="AlphaFoldDB" id="A0A258D748"/>
<evidence type="ECO:0000259" key="7">
    <source>
        <dbReference type="Pfam" id="PF02770"/>
    </source>
</evidence>
<dbReference type="InterPro" id="IPR036250">
    <property type="entry name" value="AcylCo_DH-like_C"/>
</dbReference>
<dbReference type="CDD" id="cd00567">
    <property type="entry name" value="ACAD"/>
    <property type="match status" value="1"/>
</dbReference>
<evidence type="ECO:0000256" key="5">
    <source>
        <dbReference type="RuleBase" id="RU362125"/>
    </source>
</evidence>
<dbReference type="EMBL" id="NCDQ01000137">
    <property type="protein sequence ID" value="OYX03578.1"/>
    <property type="molecule type" value="Genomic_DNA"/>
</dbReference>